<dbReference type="GO" id="GO:0016887">
    <property type="term" value="F:ATP hydrolysis activity"/>
    <property type="evidence" value="ECO:0007669"/>
    <property type="project" value="InterPro"/>
</dbReference>
<dbReference type="InterPro" id="IPR003593">
    <property type="entry name" value="AAA+_ATPase"/>
</dbReference>
<organism evidence="6 7">
    <name type="scientific">Thermosporothrix hazakensis</name>
    <dbReference type="NCBI Taxonomy" id="644383"/>
    <lineage>
        <taxon>Bacteria</taxon>
        <taxon>Bacillati</taxon>
        <taxon>Chloroflexota</taxon>
        <taxon>Ktedonobacteria</taxon>
        <taxon>Ktedonobacterales</taxon>
        <taxon>Thermosporotrichaceae</taxon>
        <taxon>Thermosporothrix</taxon>
    </lineage>
</organism>
<reference evidence="6 7" key="1">
    <citation type="submission" date="2018-06" db="EMBL/GenBank/DDBJ databases">
        <title>Genomic Encyclopedia of Archaeal and Bacterial Type Strains, Phase II (KMG-II): from individual species to whole genera.</title>
        <authorList>
            <person name="Goeker M."/>
        </authorList>
    </citation>
    <scope>NUCLEOTIDE SEQUENCE [LARGE SCALE GENOMIC DNA]</scope>
    <source>
        <strain evidence="6 7">ATCC BAA-1881</strain>
    </source>
</reference>
<gene>
    <name evidence="6" type="ORF">EI42_01371</name>
</gene>
<evidence type="ECO:0000259" key="5">
    <source>
        <dbReference type="PROSITE" id="PS50893"/>
    </source>
</evidence>
<evidence type="ECO:0000256" key="1">
    <source>
        <dbReference type="ARBA" id="ARBA00005417"/>
    </source>
</evidence>
<feature type="domain" description="ABC transporter" evidence="5">
    <location>
        <begin position="26"/>
        <end position="253"/>
    </location>
</feature>
<dbReference type="OrthoDB" id="9804819at2"/>
<dbReference type="Proteomes" id="UP000248806">
    <property type="component" value="Unassembled WGS sequence"/>
</dbReference>
<dbReference type="InterPro" id="IPR017871">
    <property type="entry name" value="ABC_transporter-like_CS"/>
</dbReference>
<evidence type="ECO:0000256" key="3">
    <source>
        <dbReference type="ARBA" id="ARBA00022741"/>
    </source>
</evidence>
<dbReference type="RefSeq" id="WP_111320181.1">
    <property type="nucleotide sequence ID" value="NZ_BIFX01000001.1"/>
</dbReference>
<dbReference type="Pfam" id="PF00005">
    <property type="entry name" value="ABC_tran"/>
    <property type="match status" value="1"/>
</dbReference>
<dbReference type="PANTHER" id="PTHR43335">
    <property type="entry name" value="ABC TRANSPORTER, ATP-BINDING PROTEIN"/>
    <property type="match status" value="1"/>
</dbReference>
<keyword evidence="4 6" id="KW-0067">ATP-binding</keyword>
<dbReference type="PROSITE" id="PS00211">
    <property type="entry name" value="ABC_TRANSPORTER_1"/>
    <property type="match status" value="1"/>
</dbReference>
<dbReference type="InterPro" id="IPR027417">
    <property type="entry name" value="P-loop_NTPase"/>
</dbReference>
<dbReference type="PANTHER" id="PTHR43335:SF4">
    <property type="entry name" value="ABC TRANSPORTER, ATP-BINDING PROTEIN"/>
    <property type="match status" value="1"/>
</dbReference>
<keyword evidence="2" id="KW-0813">Transport</keyword>
<comment type="caution">
    <text evidence="6">The sequence shown here is derived from an EMBL/GenBank/DDBJ whole genome shotgun (WGS) entry which is preliminary data.</text>
</comment>
<dbReference type="Gene3D" id="3.40.50.300">
    <property type="entry name" value="P-loop containing nucleotide triphosphate hydrolases"/>
    <property type="match status" value="1"/>
</dbReference>
<dbReference type="GO" id="GO:0005524">
    <property type="term" value="F:ATP binding"/>
    <property type="evidence" value="ECO:0007669"/>
    <property type="project" value="UniProtKB-KW"/>
</dbReference>
<dbReference type="SUPFAM" id="SSF52540">
    <property type="entry name" value="P-loop containing nucleoside triphosphate hydrolases"/>
    <property type="match status" value="1"/>
</dbReference>
<proteinExistence type="inferred from homology"/>
<keyword evidence="3" id="KW-0547">Nucleotide-binding</keyword>
<comment type="similarity">
    <text evidence="1">Belongs to the ABC transporter superfamily.</text>
</comment>
<dbReference type="PROSITE" id="PS50893">
    <property type="entry name" value="ABC_TRANSPORTER_2"/>
    <property type="match status" value="1"/>
</dbReference>
<dbReference type="SMART" id="SM00382">
    <property type="entry name" value="AAA"/>
    <property type="match status" value="1"/>
</dbReference>
<dbReference type="InterPro" id="IPR003439">
    <property type="entry name" value="ABC_transporter-like_ATP-bd"/>
</dbReference>
<evidence type="ECO:0000313" key="7">
    <source>
        <dbReference type="Proteomes" id="UP000248806"/>
    </source>
</evidence>
<evidence type="ECO:0000256" key="4">
    <source>
        <dbReference type="ARBA" id="ARBA00022840"/>
    </source>
</evidence>
<dbReference type="AlphaFoldDB" id="A0A326UB56"/>
<protein>
    <submittedName>
        <fullName evidence="6">ABC-2 type transport system ATP-binding protein</fullName>
    </submittedName>
</protein>
<keyword evidence="7" id="KW-1185">Reference proteome</keyword>
<evidence type="ECO:0000256" key="2">
    <source>
        <dbReference type="ARBA" id="ARBA00022448"/>
    </source>
</evidence>
<accession>A0A326UB56</accession>
<dbReference type="CDD" id="cd03268">
    <property type="entry name" value="ABC_BcrA_bacitracin_resist"/>
    <property type="match status" value="1"/>
</dbReference>
<sequence length="325" mass="35867">MMQQYHQSTVIATSASPSMRSSDVVLRTKDLYKQYKQRVVVDKLNLDIRRGEIYGFLGPNGAGKTTTIRMILGLITPTSGGVEILGQDARENRSKVLPRVGALIETPALYRYMSARDNLQVFAKALGGVPARRIDEILELVGLADRQKDKVKTYSLGMRQRLGIAIALLNDPALLILDEPTNGLDPAGIVEMRDFLHRLASEGKTILMSSHLLSEVQQICSHVAIISFGKLITETAVEKLTRGHGEFIVKIDPMPQALASIRAQSWGQGAYNNEKGEIVTQAPNGRGRDLYLFLSQQGLIPDEVYQAEQDLEKIFLKLTDGHSGN</sequence>
<evidence type="ECO:0000313" key="6">
    <source>
        <dbReference type="EMBL" id="PZW32829.1"/>
    </source>
</evidence>
<name>A0A326UB56_THEHA</name>
<dbReference type="EMBL" id="QKUF01000003">
    <property type="protein sequence ID" value="PZW32829.1"/>
    <property type="molecule type" value="Genomic_DNA"/>
</dbReference>